<feature type="domain" description="DNA topoisomerase type IA zn finger" evidence="2">
    <location>
        <begin position="197"/>
        <end position="236"/>
    </location>
</feature>
<dbReference type="Pfam" id="PF01396">
    <property type="entry name" value="Zn_ribbon_Top1"/>
    <property type="match status" value="1"/>
</dbReference>
<evidence type="ECO:0000313" key="5">
    <source>
        <dbReference type="EMBL" id="SPZ08484.1"/>
    </source>
</evidence>
<name>A0A2X2CMM8_PSELU</name>
<evidence type="ECO:0000313" key="7">
    <source>
        <dbReference type="Proteomes" id="UP000626180"/>
    </source>
</evidence>
<reference evidence="5 6" key="1">
    <citation type="submission" date="2018-06" db="EMBL/GenBank/DDBJ databases">
        <authorList>
            <consortium name="Pathogen Informatics"/>
            <person name="Doyle S."/>
        </authorList>
    </citation>
    <scope>NUCLEOTIDE SEQUENCE [LARGE SCALE GENOMIC DNA]</scope>
    <source>
        <strain evidence="5 6">NCTC11842</strain>
    </source>
</reference>
<dbReference type="RefSeq" id="WP_010795004.1">
    <property type="nucleotide sequence ID" value="NZ_CP053063.1"/>
</dbReference>
<dbReference type="EMBL" id="JADMCD010000002">
    <property type="protein sequence ID" value="MBF8639954.1"/>
    <property type="molecule type" value="Genomic_DNA"/>
</dbReference>
<dbReference type="AlphaFoldDB" id="A0A2X2CMM8"/>
<evidence type="ECO:0000256" key="1">
    <source>
        <dbReference type="SAM" id="Phobius"/>
    </source>
</evidence>
<dbReference type="GO" id="GO:0006265">
    <property type="term" value="P:DNA topological change"/>
    <property type="evidence" value="ECO:0007669"/>
    <property type="project" value="InterPro"/>
</dbReference>
<feature type="domain" description="DUF2726" evidence="3">
    <location>
        <begin position="42"/>
        <end position="164"/>
    </location>
</feature>
<gene>
    <name evidence="4" type="ORF">IRZ65_04565</name>
    <name evidence="5" type="ORF">NCTC11842_02810</name>
</gene>
<dbReference type="GO" id="GO:0003677">
    <property type="term" value="F:DNA binding"/>
    <property type="evidence" value="ECO:0007669"/>
    <property type="project" value="InterPro"/>
</dbReference>
<evidence type="ECO:0000313" key="4">
    <source>
        <dbReference type="EMBL" id="MBF8639954.1"/>
    </source>
</evidence>
<accession>A0A2X2CMM8</accession>
<dbReference type="PIRSF" id="PIRSF028063">
    <property type="entry name" value="UCP028063"/>
    <property type="match status" value="1"/>
</dbReference>
<keyword evidence="1" id="KW-0472">Membrane</keyword>
<reference evidence="4 7" key="2">
    <citation type="submission" date="2020-10" db="EMBL/GenBank/DDBJ databases">
        <title>Genome sequences of Pseudomonas isolates.</title>
        <authorList>
            <person name="Wessels L."/>
            <person name="Reich F."/>
            <person name="Hammerl J."/>
        </authorList>
    </citation>
    <scope>NUCLEOTIDE SEQUENCE [LARGE SCALE GENOMIC DNA]</scope>
    <source>
        <strain evidence="4 7">20-MO00624-0</strain>
    </source>
</reference>
<dbReference type="InterPro" id="IPR024402">
    <property type="entry name" value="DUF2726"/>
</dbReference>
<dbReference type="SUPFAM" id="SSF57783">
    <property type="entry name" value="Zinc beta-ribbon"/>
    <property type="match status" value="1"/>
</dbReference>
<keyword evidence="1" id="KW-1133">Transmembrane helix</keyword>
<protein>
    <submittedName>
        <fullName evidence="4">DUF2726 domain-containing protein</fullName>
    </submittedName>
    <submittedName>
        <fullName evidence="5">NERD domain-containing protein</fullName>
    </submittedName>
</protein>
<dbReference type="Proteomes" id="UP000626180">
    <property type="component" value="Unassembled WGS sequence"/>
</dbReference>
<dbReference type="Pfam" id="PF10881">
    <property type="entry name" value="DUF2726"/>
    <property type="match status" value="1"/>
</dbReference>
<dbReference type="Proteomes" id="UP000250443">
    <property type="component" value="Unassembled WGS sequence"/>
</dbReference>
<dbReference type="GO" id="GO:0005694">
    <property type="term" value="C:chromosome"/>
    <property type="evidence" value="ECO:0007669"/>
    <property type="project" value="InterPro"/>
</dbReference>
<dbReference type="EMBL" id="UAUF01000012">
    <property type="protein sequence ID" value="SPZ08484.1"/>
    <property type="molecule type" value="Genomic_DNA"/>
</dbReference>
<evidence type="ECO:0000313" key="6">
    <source>
        <dbReference type="Proteomes" id="UP000250443"/>
    </source>
</evidence>
<sequence length="237" mass="26300">MVHLLSAHPWLYVGLGVVVFLCIVIALRSRDTQRAFPYVLNEALFTPAERAFLTVLDEAIGEDYRIFGKVRIADVASVKAIRDQKSWYRAFNKISAKHFDYVLCNRDDLSFVAVIELDDSSHQRPDRQARDLFVAGVCRAIALPLIQIPVQGAYSTAQVREEIMAVLQKGGALTSRKRTAARRSSKGEAASEAASPICSKCGSPMVMRKARQGSNAGAYFWGCSAFPDCRNIVRIEE</sequence>
<keyword evidence="1" id="KW-0812">Transmembrane</keyword>
<organism evidence="5 6">
    <name type="scientific">Pseudomonas luteola</name>
    <dbReference type="NCBI Taxonomy" id="47886"/>
    <lineage>
        <taxon>Bacteria</taxon>
        <taxon>Pseudomonadati</taxon>
        <taxon>Pseudomonadota</taxon>
        <taxon>Gammaproteobacteria</taxon>
        <taxon>Pseudomonadales</taxon>
        <taxon>Pseudomonadaceae</taxon>
        <taxon>Pseudomonas</taxon>
    </lineage>
</organism>
<dbReference type="InterPro" id="IPR013498">
    <property type="entry name" value="Topo_IA_Znf"/>
</dbReference>
<dbReference type="GO" id="GO:0003916">
    <property type="term" value="F:DNA topoisomerase activity"/>
    <property type="evidence" value="ECO:0007669"/>
    <property type="project" value="InterPro"/>
</dbReference>
<proteinExistence type="predicted"/>
<dbReference type="InterPro" id="IPR014538">
    <property type="entry name" value="UCP028063_topo_Znf"/>
</dbReference>
<dbReference type="Gene3D" id="3.30.65.10">
    <property type="entry name" value="Bacterial Topoisomerase I, domain 1"/>
    <property type="match status" value="1"/>
</dbReference>
<feature type="transmembrane region" description="Helical" evidence="1">
    <location>
        <begin position="6"/>
        <end position="27"/>
    </location>
</feature>
<evidence type="ECO:0000259" key="3">
    <source>
        <dbReference type="Pfam" id="PF10881"/>
    </source>
</evidence>
<evidence type="ECO:0000259" key="2">
    <source>
        <dbReference type="Pfam" id="PF01396"/>
    </source>
</evidence>
<keyword evidence="7" id="KW-1185">Reference proteome</keyword>